<dbReference type="EMBL" id="JAWDGP010007392">
    <property type="protein sequence ID" value="KAK3721631.1"/>
    <property type="molecule type" value="Genomic_DNA"/>
</dbReference>
<evidence type="ECO:0000313" key="1">
    <source>
        <dbReference type="EMBL" id="KAK3721631.1"/>
    </source>
</evidence>
<evidence type="ECO:0000313" key="2">
    <source>
        <dbReference type="Proteomes" id="UP001283361"/>
    </source>
</evidence>
<dbReference type="Proteomes" id="UP001283361">
    <property type="component" value="Unassembled WGS sequence"/>
</dbReference>
<gene>
    <name evidence="1" type="ORF">RRG08_044712</name>
</gene>
<keyword evidence="2" id="KW-1185">Reference proteome</keyword>
<dbReference type="AlphaFoldDB" id="A0AAE0XXD1"/>
<name>A0AAE0XXD1_9GAST</name>
<sequence length="105" mass="11554">MTASVETNGEQSCVNYDELNIIGSRSTVRVDGVASHLKPTLLIEIQSRKLRLVQIREGLAYASAWSATRPARRVPDLLAVVLFNGAKGLVFSVPSRVVRKNRSTF</sequence>
<reference evidence="1" key="1">
    <citation type="journal article" date="2023" name="G3 (Bethesda)">
        <title>A reference genome for the long-term kleptoplast-retaining sea slug Elysia crispata morphotype clarki.</title>
        <authorList>
            <person name="Eastman K.E."/>
            <person name="Pendleton A.L."/>
            <person name="Shaikh M.A."/>
            <person name="Suttiyut T."/>
            <person name="Ogas R."/>
            <person name="Tomko P."/>
            <person name="Gavelis G."/>
            <person name="Widhalm J.R."/>
            <person name="Wisecaver J.H."/>
        </authorList>
    </citation>
    <scope>NUCLEOTIDE SEQUENCE</scope>
    <source>
        <strain evidence="1">ECLA1</strain>
    </source>
</reference>
<comment type="caution">
    <text evidence="1">The sequence shown here is derived from an EMBL/GenBank/DDBJ whole genome shotgun (WGS) entry which is preliminary data.</text>
</comment>
<proteinExistence type="predicted"/>
<organism evidence="1 2">
    <name type="scientific">Elysia crispata</name>
    <name type="common">lettuce slug</name>
    <dbReference type="NCBI Taxonomy" id="231223"/>
    <lineage>
        <taxon>Eukaryota</taxon>
        <taxon>Metazoa</taxon>
        <taxon>Spiralia</taxon>
        <taxon>Lophotrochozoa</taxon>
        <taxon>Mollusca</taxon>
        <taxon>Gastropoda</taxon>
        <taxon>Heterobranchia</taxon>
        <taxon>Euthyneura</taxon>
        <taxon>Panpulmonata</taxon>
        <taxon>Sacoglossa</taxon>
        <taxon>Placobranchoidea</taxon>
        <taxon>Plakobranchidae</taxon>
        <taxon>Elysia</taxon>
    </lineage>
</organism>
<protein>
    <submittedName>
        <fullName evidence="1">Uncharacterized protein</fullName>
    </submittedName>
</protein>
<accession>A0AAE0XXD1</accession>